<proteinExistence type="predicted"/>
<dbReference type="InterPro" id="IPR036890">
    <property type="entry name" value="HATPase_C_sf"/>
</dbReference>
<evidence type="ECO:0000313" key="2">
    <source>
        <dbReference type="EMBL" id="KAF9322821.1"/>
    </source>
</evidence>
<dbReference type="InterPro" id="IPR052972">
    <property type="entry name" value="Sacsin_chaperone_reg"/>
</dbReference>
<organism evidence="2 3">
    <name type="scientific">Podila minutissima</name>
    <dbReference type="NCBI Taxonomy" id="64525"/>
    <lineage>
        <taxon>Eukaryota</taxon>
        <taxon>Fungi</taxon>
        <taxon>Fungi incertae sedis</taxon>
        <taxon>Mucoromycota</taxon>
        <taxon>Mortierellomycotina</taxon>
        <taxon>Mortierellomycetes</taxon>
        <taxon>Mortierellales</taxon>
        <taxon>Mortierellaceae</taxon>
        <taxon>Podila</taxon>
    </lineage>
</organism>
<accession>A0A9P5SBV8</accession>
<name>A0A9P5SBV8_9FUNG</name>
<gene>
    <name evidence="2" type="ORF">BG006_002032</name>
</gene>
<dbReference type="SUPFAM" id="SSF55874">
    <property type="entry name" value="ATPase domain of HSP90 chaperone/DNA topoisomerase II/histidine kinase"/>
    <property type="match status" value="1"/>
</dbReference>
<evidence type="ECO:0000313" key="3">
    <source>
        <dbReference type="Proteomes" id="UP000696485"/>
    </source>
</evidence>
<dbReference type="InterPro" id="IPR058210">
    <property type="entry name" value="SACS/Nov_dom"/>
</dbReference>
<keyword evidence="3" id="KW-1185">Reference proteome</keyword>
<sequence length="230" mass="25510">MEGILVTINSGYQDGARLSVDDAQLVVRILETIASMALSSTYAPDMLIPTEGSQLCKLSDVVYNDMADSSSTQEYSSSYVFSSKRISKEVASELHIQMLSERKEISVVDSISKILNDYGPDNIFTKYLQNAADAGADAGATQFSIMLNHQFHSCNGILNKKISVGQGLALLIWNNSEFTQKDFEGLRKMAVGSKRHDPEKIGRRGLGFRWYSLPFDRSPKHGQWTTSCHL</sequence>
<reference evidence="2" key="1">
    <citation type="journal article" date="2020" name="Fungal Divers.">
        <title>Resolving the Mortierellaceae phylogeny through synthesis of multi-gene phylogenetics and phylogenomics.</title>
        <authorList>
            <person name="Vandepol N."/>
            <person name="Liber J."/>
            <person name="Desiro A."/>
            <person name="Na H."/>
            <person name="Kennedy M."/>
            <person name="Barry K."/>
            <person name="Grigoriev I.V."/>
            <person name="Miller A.N."/>
            <person name="O'Donnell K."/>
            <person name="Stajich J.E."/>
            <person name="Bonito G."/>
        </authorList>
    </citation>
    <scope>NUCLEOTIDE SEQUENCE</scope>
    <source>
        <strain evidence="2">NVP1</strain>
    </source>
</reference>
<comment type="caution">
    <text evidence="2">The sequence shown here is derived from an EMBL/GenBank/DDBJ whole genome shotgun (WGS) entry which is preliminary data.</text>
</comment>
<dbReference type="Proteomes" id="UP000696485">
    <property type="component" value="Unassembled WGS sequence"/>
</dbReference>
<dbReference type="AlphaFoldDB" id="A0A9P5SBV8"/>
<dbReference type="PANTHER" id="PTHR15600">
    <property type="entry name" value="SACSIN"/>
    <property type="match status" value="1"/>
</dbReference>
<dbReference type="Pfam" id="PF25794">
    <property type="entry name" value="SACS"/>
    <property type="match status" value="1"/>
</dbReference>
<protein>
    <recommendedName>
        <fullName evidence="1">Sacsin/Nov domain-containing protein</fullName>
    </recommendedName>
</protein>
<evidence type="ECO:0000259" key="1">
    <source>
        <dbReference type="Pfam" id="PF25794"/>
    </source>
</evidence>
<dbReference type="GO" id="GO:0030544">
    <property type="term" value="F:Hsp70 protein binding"/>
    <property type="evidence" value="ECO:0007669"/>
    <property type="project" value="TreeGrafter"/>
</dbReference>
<dbReference type="EMBL" id="JAAAUY010001441">
    <property type="protein sequence ID" value="KAF9322821.1"/>
    <property type="molecule type" value="Genomic_DNA"/>
</dbReference>
<feature type="domain" description="Sacsin/Nov" evidence="1">
    <location>
        <begin position="107"/>
        <end position="208"/>
    </location>
</feature>
<dbReference type="PANTHER" id="PTHR15600:SF42">
    <property type="entry name" value="SACSIN"/>
    <property type="match status" value="1"/>
</dbReference>